<dbReference type="CDD" id="cd21134">
    <property type="entry name" value="YTH"/>
    <property type="match status" value="1"/>
</dbReference>
<dbReference type="Proteomes" id="UP001642464">
    <property type="component" value="Unassembled WGS sequence"/>
</dbReference>
<evidence type="ECO:0000313" key="4">
    <source>
        <dbReference type="Proteomes" id="UP001642464"/>
    </source>
</evidence>
<keyword evidence="4" id="KW-1185">Reference proteome</keyword>
<reference evidence="3 4" key="1">
    <citation type="submission" date="2024-02" db="EMBL/GenBank/DDBJ databases">
        <authorList>
            <person name="Chen Y."/>
            <person name="Shah S."/>
            <person name="Dougan E. K."/>
            <person name="Thang M."/>
            <person name="Chan C."/>
        </authorList>
    </citation>
    <scope>NUCLEOTIDE SEQUENCE [LARGE SCALE GENOMIC DNA]</scope>
</reference>
<evidence type="ECO:0000259" key="2">
    <source>
        <dbReference type="PROSITE" id="PS50882"/>
    </source>
</evidence>
<dbReference type="PANTHER" id="PTHR12357">
    <property type="entry name" value="YTH YT521-B HOMOLOGY DOMAIN-CONTAINING"/>
    <property type="match status" value="1"/>
</dbReference>
<dbReference type="Pfam" id="PF04146">
    <property type="entry name" value="YTH"/>
    <property type="match status" value="1"/>
</dbReference>
<protein>
    <submittedName>
        <fullName evidence="3">30-kDa cleavage and polyadenylation specificity factor 30 (Protein OXIDATIVE STRESS TOLERANT 6) (Zinc finger CCCH domain-containing protein 11) (AtC3H11)</fullName>
    </submittedName>
</protein>
<evidence type="ECO:0000313" key="3">
    <source>
        <dbReference type="EMBL" id="CAK9055763.1"/>
    </source>
</evidence>
<name>A0ABP0MX29_9DINO</name>
<dbReference type="EMBL" id="CAXAMM010024669">
    <property type="protein sequence ID" value="CAK9055763.1"/>
    <property type="molecule type" value="Genomic_DNA"/>
</dbReference>
<organism evidence="3 4">
    <name type="scientific">Durusdinium trenchii</name>
    <dbReference type="NCBI Taxonomy" id="1381693"/>
    <lineage>
        <taxon>Eukaryota</taxon>
        <taxon>Sar</taxon>
        <taxon>Alveolata</taxon>
        <taxon>Dinophyceae</taxon>
        <taxon>Suessiales</taxon>
        <taxon>Symbiodiniaceae</taxon>
        <taxon>Durusdinium</taxon>
    </lineage>
</organism>
<proteinExistence type="predicted"/>
<gene>
    <name evidence="3" type="ORF">SCF082_LOCUS30111</name>
</gene>
<dbReference type="Gene3D" id="3.10.590.10">
    <property type="entry name" value="ph1033 like domains"/>
    <property type="match status" value="1"/>
</dbReference>
<feature type="domain" description="YTH" evidence="2">
    <location>
        <begin position="57"/>
        <end position="188"/>
    </location>
</feature>
<feature type="compositionally biased region" description="Basic and acidic residues" evidence="1">
    <location>
        <begin position="41"/>
        <end position="50"/>
    </location>
</feature>
<dbReference type="InterPro" id="IPR045168">
    <property type="entry name" value="YTH_prot"/>
</dbReference>
<dbReference type="InterPro" id="IPR007275">
    <property type="entry name" value="YTH_domain"/>
</dbReference>
<feature type="region of interest" description="Disordered" evidence="1">
    <location>
        <begin position="27"/>
        <end position="50"/>
    </location>
</feature>
<evidence type="ECO:0000256" key="1">
    <source>
        <dbReference type="SAM" id="MobiDB-lite"/>
    </source>
</evidence>
<accession>A0ABP0MX29</accession>
<dbReference type="PANTHER" id="PTHR12357:SF3">
    <property type="entry name" value="YTH DOMAIN-CONTAINING PROTEIN 1"/>
    <property type="match status" value="1"/>
</dbReference>
<comment type="caution">
    <text evidence="3">The sequence shown here is derived from an EMBL/GenBank/DDBJ whole genome shotgun (WGS) entry which is preliminary data.</text>
</comment>
<dbReference type="PROSITE" id="PS50882">
    <property type="entry name" value="YTH"/>
    <property type="match status" value="1"/>
</dbReference>
<sequence length="250" mass="28239">MPAANVAKPGKAQKVEHTLVSPFDEVELNNSAAPSPFDVSESARKSRSEPKAVRENARYFVITSNSAENVVRSVRHNVWATQRKNESKLDEAYRSGAQVILLFSVQRSEAYQGYAQMRSAVGRSKLKGADPFNGFGRLFDVEWLRLYDLPFREVQHLRNPLAEDGKVTMSRDGQELANSVGHRLCSMIDKHIDQPDSFPLQEVSSFQASADGGSIKRRWVRYATPAMARGNFSTLLTRWKMVLRSRWTSF</sequence>